<organism evidence="1 2">
    <name type="scientific">Morchella conica CCBAS932</name>
    <dbReference type="NCBI Taxonomy" id="1392247"/>
    <lineage>
        <taxon>Eukaryota</taxon>
        <taxon>Fungi</taxon>
        <taxon>Dikarya</taxon>
        <taxon>Ascomycota</taxon>
        <taxon>Pezizomycotina</taxon>
        <taxon>Pezizomycetes</taxon>
        <taxon>Pezizales</taxon>
        <taxon>Morchellaceae</taxon>
        <taxon>Morchella</taxon>
    </lineage>
</organism>
<sequence>MPAHHHIYNHHLTHQQYPATKSSGATSGADVTRTLIRLNLLRKHGGRWTAVLADRLVG</sequence>
<name>A0A3N4KZC1_9PEZI</name>
<dbReference type="EMBL" id="ML119111">
    <property type="protein sequence ID" value="RPB15897.1"/>
    <property type="molecule type" value="Genomic_DNA"/>
</dbReference>
<protein>
    <submittedName>
        <fullName evidence="1">Uncharacterized protein</fullName>
    </submittedName>
</protein>
<proteinExistence type="predicted"/>
<dbReference type="Proteomes" id="UP000277580">
    <property type="component" value="Unassembled WGS sequence"/>
</dbReference>
<gene>
    <name evidence="1" type="ORF">P167DRAFT_532833</name>
</gene>
<reference evidence="1 2" key="1">
    <citation type="journal article" date="2018" name="Nat. Ecol. Evol.">
        <title>Pezizomycetes genomes reveal the molecular basis of ectomycorrhizal truffle lifestyle.</title>
        <authorList>
            <person name="Murat C."/>
            <person name="Payen T."/>
            <person name="Noel B."/>
            <person name="Kuo A."/>
            <person name="Morin E."/>
            <person name="Chen J."/>
            <person name="Kohler A."/>
            <person name="Krizsan K."/>
            <person name="Balestrini R."/>
            <person name="Da Silva C."/>
            <person name="Montanini B."/>
            <person name="Hainaut M."/>
            <person name="Levati E."/>
            <person name="Barry K.W."/>
            <person name="Belfiori B."/>
            <person name="Cichocki N."/>
            <person name="Clum A."/>
            <person name="Dockter R.B."/>
            <person name="Fauchery L."/>
            <person name="Guy J."/>
            <person name="Iotti M."/>
            <person name="Le Tacon F."/>
            <person name="Lindquist E.A."/>
            <person name="Lipzen A."/>
            <person name="Malagnac F."/>
            <person name="Mello A."/>
            <person name="Molinier V."/>
            <person name="Miyauchi S."/>
            <person name="Poulain J."/>
            <person name="Riccioni C."/>
            <person name="Rubini A."/>
            <person name="Sitrit Y."/>
            <person name="Splivallo R."/>
            <person name="Traeger S."/>
            <person name="Wang M."/>
            <person name="Zifcakova L."/>
            <person name="Wipf D."/>
            <person name="Zambonelli A."/>
            <person name="Paolocci F."/>
            <person name="Nowrousian M."/>
            <person name="Ottonello S."/>
            <person name="Baldrian P."/>
            <person name="Spatafora J.W."/>
            <person name="Henrissat B."/>
            <person name="Nagy L.G."/>
            <person name="Aury J.M."/>
            <person name="Wincker P."/>
            <person name="Grigoriev I.V."/>
            <person name="Bonfante P."/>
            <person name="Martin F.M."/>
        </authorList>
    </citation>
    <scope>NUCLEOTIDE SEQUENCE [LARGE SCALE GENOMIC DNA]</scope>
    <source>
        <strain evidence="1 2">CCBAS932</strain>
    </source>
</reference>
<dbReference type="InParanoid" id="A0A3N4KZC1"/>
<accession>A0A3N4KZC1</accession>
<evidence type="ECO:0000313" key="2">
    <source>
        <dbReference type="Proteomes" id="UP000277580"/>
    </source>
</evidence>
<dbReference type="AlphaFoldDB" id="A0A3N4KZC1"/>
<evidence type="ECO:0000313" key="1">
    <source>
        <dbReference type="EMBL" id="RPB15897.1"/>
    </source>
</evidence>
<keyword evidence="2" id="KW-1185">Reference proteome</keyword>